<dbReference type="Pfam" id="PF20062">
    <property type="entry name" value="DUF6461"/>
    <property type="match status" value="1"/>
</dbReference>
<proteinExistence type="predicted"/>
<name>A0A1I2KNH6_9ACTN</name>
<keyword evidence="2" id="KW-1185">Reference proteome</keyword>
<dbReference type="EMBL" id="FONV01000017">
    <property type="protein sequence ID" value="SFF67879.1"/>
    <property type="molecule type" value="Genomic_DNA"/>
</dbReference>
<reference evidence="1 2" key="1">
    <citation type="submission" date="2016-10" db="EMBL/GenBank/DDBJ databases">
        <authorList>
            <person name="de Groot N.N."/>
        </authorList>
    </citation>
    <scope>NUCLEOTIDE SEQUENCE [LARGE SCALE GENOMIC DNA]</scope>
    <source>
        <strain evidence="1 2">DSM 43019</strain>
    </source>
</reference>
<evidence type="ECO:0008006" key="3">
    <source>
        <dbReference type="Google" id="ProtNLM"/>
    </source>
</evidence>
<organism evidence="1 2">
    <name type="scientific">Actinoplanes philippinensis</name>
    <dbReference type="NCBI Taxonomy" id="35752"/>
    <lineage>
        <taxon>Bacteria</taxon>
        <taxon>Bacillati</taxon>
        <taxon>Actinomycetota</taxon>
        <taxon>Actinomycetes</taxon>
        <taxon>Micromonosporales</taxon>
        <taxon>Micromonosporaceae</taxon>
        <taxon>Actinoplanes</taxon>
    </lineage>
</organism>
<dbReference type="STRING" id="35752.SAMN05421541_117154"/>
<sequence length="222" mass="23888">MKRRSVLLLPPLAALAGCGSPGVAEPRPSTAAPLDYSWPDRHPGLTSGFCFTLVRGITPYPLIEKLHGEELERVEWPRVLGPGDGEAGVRTRFFVGMIRTGNWTVVVEDNGSLGVTPQIVQPLSAKRWVFGYRGGGGKPGRLMIYRDGDLALDLDTSAPERAIGSKVDEMRPDLLAAGLSGKNGPAEPTPAALTFLAARTHIKLAEEWLKTLSYLLVAVPKP</sequence>
<dbReference type="RefSeq" id="WP_093620785.1">
    <property type="nucleotide sequence ID" value="NZ_BOMT01000081.1"/>
</dbReference>
<dbReference type="Proteomes" id="UP000199645">
    <property type="component" value="Unassembled WGS sequence"/>
</dbReference>
<evidence type="ECO:0000313" key="2">
    <source>
        <dbReference type="Proteomes" id="UP000199645"/>
    </source>
</evidence>
<protein>
    <recommendedName>
        <fullName evidence="3">Lipoprotein</fullName>
    </recommendedName>
</protein>
<gene>
    <name evidence="1" type="ORF">SAMN05421541_117154</name>
</gene>
<dbReference type="InterPro" id="IPR045592">
    <property type="entry name" value="DUF6461"/>
</dbReference>
<accession>A0A1I2KNH6</accession>
<evidence type="ECO:0000313" key="1">
    <source>
        <dbReference type="EMBL" id="SFF67879.1"/>
    </source>
</evidence>
<dbReference type="AlphaFoldDB" id="A0A1I2KNH6"/>
<dbReference type="PROSITE" id="PS51257">
    <property type="entry name" value="PROKAR_LIPOPROTEIN"/>
    <property type="match status" value="1"/>
</dbReference>